<feature type="compositionally biased region" description="Gly residues" evidence="1">
    <location>
        <begin position="1"/>
        <end position="11"/>
    </location>
</feature>
<reference evidence="2" key="1">
    <citation type="journal article" date="2019" name="New Phytol.">
        <title>Wheat gene Sr60 encodes a protein with two putative kinase domains that confers resistance to stem rust.</title>
        <authorList>
            <person name="Chen S."/>
            <person name="Rouse M.N."/>
            <person name="Zhang W."/>
            <person name="Zhang X."/>
            <person name="Guo Y."/>
            <person name="Briggs J."/>
            <person name="Dubcovsky J."/>
        </authorList>
    </citation>
    <scope>NUCLEOTIDE SEQUENCE</scope>
</reference>
<feature type="region of interest" description="Disordered" evidence="1">
    <location>
        <begin position="1"/>
        <end position="64"/>
    </location>
</feature>
<organism evidence="2">
    <name type="scientific">Triticum monococcum</name>
    <name type="common">Einkorn wheat</name>
    <name type="synonym">Crithodium monococcum</name>
    <dbReference type="NCBI Taxonomy" id="4568"/>
    <lineage>
        <taxon>Eukaryota</taxon>
        <taxon>Viridiplantae</taxon>
        <taxon>Streptophyta</taxon>
        <taxon>Embryophyta</taxon>
        <taxon>Tracheophyta</taxon>
        <taxon>Spermatophyta</taxon>
        <taxon>Magnoliopsida</taxon>
        <taxon>Liliopsida</taxon>
        <taxon>Poales</taxon>
        <taxon>Poaceae</taxon>
        <taxon>BOP clade</taxon>
        <taxon>Pooideae</taxon>
        <taxon>Triticodae</taxon>
        <taxon>Triticeae</taxon>
        <taxon>Triticinae</taxon>
        <taxon>Triticum</taxon>
    </lineage>
</organism>
<feature type="compositionally biased region" description="Low complexity" evidence="1">
    <location>
        <begin position="26"/>
        <end position="36"/>
    </location>
</feature>
<evidence type="ECO:0008006" key="3">
    <source>
        <dbReference type="Google" id="ProtNLM"/>
    </source>
</evidence>
<dbReference type="InterPro" id="IPR009069">
    <property type="entry name" value="Cys_alpha_HP_mot_SF"/>
</dbReference>
<dbReference type="GO" id="GO:0007005">
    <property type="term" value="P:mitochondrion organization"/>
    <property type="evidence" value="ECO:0007669"/>
    <property type="project" value="InterPro"/>
</dbReference>
<protein>
    <recommendedName>
        <fullName evidence="3">CHCH domain-containing protein</fullName>
    </recommendedName>
</protein>
<dbReference type="PANTHER" id="PTHR13523:SF17">
    <property type="entry name" value="CHCH DOMAIN CONTAINING PROTEIN, EXPRESSED"/>
    <property type="match status" value="1"/>
</dbReference>
<evidence type="ECO:0000256" key="1">
    <source>
        <dbReference type="SAM" id="MobiDB-lite"/>
    </source>
</evidence>
<name>A0A5C1K3E6_TRIMO</name>
<dbReference type="EMBL" id="MK629715">
    <property type="protein sequence ID" value="QEM39040.1"/>
    <property type="molecule type" value="Genomic_DNA"/>
</dbReference>
<accession>A0A5C1K3E6</accession>
<dbReference type="InterPro" id="IPR055304">
    <property type="entry name" value="CHCHD2/10-like"/>
</dbReference>
<evidence type="ECO:0000313" key="2">
    <source>
        <dbReference type="EMBL" id="QEM39040.1"/>
    </source>
</evidence>
<dbReference type="PANTHER" id="PTHR13523">
    <property type="entry name" value="COILED-COIL-HELIX-COILED-COIL-HELIX DOMAIN CONTAINING 2/NUR77"/>
    <property type="match status" value="1"/>
</dbReference>
<sequence length="153" mass="15343">MGRRSGGGGGSRSAPRPAAPAPKPAAKPASASAPAKNSSTPDKKSSAPAPDKKPSAPAPAQSSFLGSVNDGFGFAVGMSMARSLLGGRREEPAPASPAHAHADADACGIHNQDFTNCIYTNASDISRCQNYFDLLYQCRRGGGAGAGEASTIA</sequence>
<proteinExistence type="predicted"/>
<dbReference type="GO" id="GO:0005634">
    <property type="term" value="C:nucleus"/>
    <property type="evidence" value="ECO:0007669"/>
    <property type="project" value="TreeGrafter"/>
</dbReference>
<feature type="compositionally biased region" description="Basic and acidic residues" evidence="1">
    <location>
        <begin position="41"/>
        <end position="54"/>
    </location>
</feature>
<dbReference type="SUPFAM" id="SSF47072">
    <property type="entry name" value="Cysteine alpha-hairpin motif"/>
    <property type="match status" value="1"/>
</dbReference>
<dbReference type="GO" id="GO:0005739">
    <property type="term" value="C:mitochondrion"/>
    <property type="evidence" value="ECO:0007669"/>
    <property type="project" value="TreeGrafter"/>
</dbReference>
<dbReference type="AlphaFoldDB" id="A0A5C1K3E6"/>